<comment type="subunit">
    <text evidence="7">Heterotetramer of two alpha and two beta subunits.</text>
</comment>
<dbReference type="InterPro" id="IPR016102">
    <property type="entry name" value="Succinyl-CoA_synth-like"/>
</dbReference>
<dbReference type="EC" id="6.2.1.5" evidence="7"/>
<feature type="binding site" evidence="7">
    <location>
        <position position="207"/>
    </location>
    <ligand>
        <name>Mg(2+)</name>
        <dbReference type="ChEBI" id="CHEBI:18420"/>
    </ligand>
</feature>
<comment type="cofactor">
    <cofactor evidence="7">
        <name>Mg(2+)</name>
        <dbReference type="ChEBI" id="CHEBI:18420"/>
    </cofactor>
    <text evidence="7">Binds 1 Mg(2+) ion per subunit.</text>
</comment>
<feature type="binding site" evidence="7">
    <location>
        <position position="103"/>
    </location>
    <ligand>
        <name>ATP</name>
        <dbReference type="ChEBI" id="CHEBI:30616"/>
    </ligand>
</feature>
<dbReference type="Pfam" id="PF08442">
    <property type="entry name" value="ATP-grasp_2"/>
    <property type="match status" value="1"/>
</dbReference>
<dbReference type="HAMAP" id="MF_00558">
    <property type="entry name" value="Succ_CoA_beta"/>
    <property type="match status" value="1"/>
</dbReference>
<dbReference type="KEGG" id="ttz:FHG85_10390"/>
<dbReference type="Pfam" id="PF00549">
    <property type="entry name" value="Ligase_CoA"/>
    <property type="match status" value="1"/>
</dbReference>
<sequence>MNLHEYQSKEILRQAGVPVPAGLVAFTKEEAVKAAQEIINITGTDTIAVKAQIHAGGRGKGGGVKIAKSIEEVETYASNILGMNLVTHQTGPQGKLVRKVLIEQGIYQPGPSEIKEFYLSILLNRSTGRPMIVYSPQGGMDIEAVAAETPELIFKEEIHPIGIQPFQARRVAFNLGLTGKAYQQMVKFVMSLYNAYIKNDLSLLEINPVVKTSNDEIMAADAKCSIDDNALFRHPDLAEYRDVYEEDPAEVEAGEHNLNFVKLDGNVGCMVNGAGLAMATMDIIKLSGGDPANFLDVGGGANAKTVAAGFRIILKDPNVKAILINIFGGIVRCDRVAQGVVDAYKEIGNIPVPVIVRLQGTNALEGKKLIDESGLKVYSAITLQEAADLVKKMVN</sequence>
<feature type="domain" description="ATP-grasp" evidence="9">
    <location>
        <begin position="9"/>
        <end position="237"/>
    </location>
</feature>
<dbReference type="PANTHER" id="PTHR11815:SF10">
    <property type="entry name" value="SUCCINATE--COA LIGASE [GDP-FORMING] SUBUNIT BETA, MITOCHONDRIAL"/>
    <property type="match status" value="1"/>
</dbReference>
<feature type="binding site" evidence="7">
    <location>
        <position position="221"/>
    </location>
    <ligand>
        <name>Mg(2+)</name>
        <dbReference type="ChEBI" id="CHEBI:18420"/>
    </ligand>
</feature>
<evidence type="ECO:0000256" key="8">
    <source>
        <dbReference type="PROSITE-ProRule" id="PRU00409"/>
    </source>
</evidence>
<evidence type="ECO:0000313" key="10">
    <source>
        <dbReference type="EMBL" id="QKG80657.1"/>
    </source>
</evidence>
<dbReference type="Gene3D" id="3.30.470.20">
    <property type="entry name" value="ATP-grasp fold, B domain"/>
    <property type="match status" value="1"/>
</dbReference>
<dbReference type="SUPFAM" id="SSF56059">
    <property type="entry name" value="Glutathione synthetase ATP-binding domain-like"/>
    <property type="match status" value="1"/>
</dbReference>
<dbReference type="InterPro" id="IPR013650">
    <property type="entry name" value="ATP-grasp_succ-CoA_synth-type"/>
</dbReference>
<dbReference type="EMBL" id="CP041345">
    <property type="protein sequence ID" value="QKG80657.1"/>
    <property type="molecule type" value="Genomic_DNA"/>
</dbReference>
<dbReference type="InterPro" id="IPR013815">
    <property type="entry name" value="ATP_grasp_subdomain_1"/>
</dbReference>
<feature type="binding site" evidence="7">
    <location>
        <begin position="57"/>
        <end position="59"/>
    </location>
    <ligand>
        <name>ATP</name>
        <dbReference type="ChEBI" id="CHEBI:30616"/>
    </ligand>
</feature>
<dbReference type="FunFam" id="3.30.470.20:FF:000002">
    <property type="entry name" value="Succinate--CoA ligase [ADP-forming] subunit beta"/>
    <property type="match status" value="1"/>
</dbReference>
<dbReference type="FunFam" id="3.30.1490.20:FF:000002">
    <property type="entry name" value="Succinate--CoA ligase [ADP-forming] subunit beta"/>
    <property type="match status" value="1"/>
</dbReference>
<comment type="catalytic activity">
    <reaction evidence="7">
        <text>GTP + succinate + CoA = succinyl-CoA + GDP + phosphate</text>
        <dbReference type="Rhea" id="RHEA:22120"/>
        <dbReference type="ChEBI" id="CHEBI:30031"/>
        <dbReference type="ChEBI" id="CHEBI:37565"/>
        <dbReference type="ChEBI" id="CHEBI:43474"/>
        <dbReference type="ChEBI" id="CHEBI:57287"/>
        <dbReference type="ChEBI" id="CHEBI:57292"/>
        <dbReference type="ChEBI" id="CHEBI:58189"/>
    </reaction>
</comment>
<keyword evidence="7 8" id="KW-0067">ATP-binding</keyword>
<keyword evidence="5 7" id="KW-0547">Nucleotide-binding</keyword>
<evidence type="ECO:0000313" key="11">
    <source>
        <dbReference type="Proteomes" id="UP000500961"/>
    </source>
</evidence>
<feature type="binding site" evidence="7">
    <location>
        <position position="106"/>
    </location>
    <ligand>
        <name>ATP</name>
        <dbReference type="ChEBI" id="CHEBI:30616"/>
    </ligand>
</feature>
<name>A0A7D3XHL2_9BACT</name>
<dbReference type="Proteomes" id="UP000500961">
    <property type="component" value="Chromosome"/>
</dbReference>
<dbReference type="NCBIfam" id="TIGR01016">
    <property type="entry name" value="sucCoAbeta"/>
    <property type="match status" value="1"/>
</dbReference>
<dbReference type="InterPro" id="IPR005811">
    <property type="entry name" value="SUCC_ACL_C"/>
</dbReference>
<gene>
    <name evidence="7 10" type="primary">sucC</name>
    <name evidence="10" type="ORF">FHG85_10390</name>
</gene>
<dbReference type="PROSITE" id="PS01217">
    <property type="entry name" value="SUCCINYL_COA_LIG_3"/>
    <property type="match status" value="1"/>
</dbReference>
<dbReference type="InterPro" id="IPR017866">
    <property type="entry name" value="Succ-CoA_synthase_bsu_CS"/>
</dbReference>
<dbReference type="GO" id="GO:0006104">
    <property type="term" value="P:succinyl-CoA metabolic process"/>
    <property type="evidence" value="ECO:0007669"/>
    <property type="project" value="TreeGrafter"/>
</dbReference>
<dbReference type="Gene3D" id="3.40.50.261">
    <property type="entry name" value="Succinyl-CoA synthetase domains"/>
    <property type="match status" value="1"/>
</dbReference>
<dbReference type="GO" id="GO:0005524">
    <property type="term" value="F:ATP binding"/>
    <property type="evidence" value="ECO:0007669"/>
    <property type="project" value="UniProtKB-UniRule"/>
</dbReference>
<comment type="catalytic activity">
    <reaction evidence="7">
        <text>succinate + ATP + CoA = succinyl-CoA + ADP + phosphate</text>
        <dbReference type="Rhea" id="RHEA:17661"/>
        <dbReference type="ChEBI" id="CHEBI:30031"/>
        <dbReference type="ChEBI" id="CHEBI:30616"/>
        <dbReference type="ChEBI" id="CHEBI:43474"/>
        <dbReference type="ChEBI" id="CHEBI:57287"/>
        <dbReference type="ChEBI" id="CHEBI:57292"/>
        <dbReference type="ChEBI" id="CHEBI:456216"/>
        <dbReference type="EC" id="6.2.1.5"/>
    </reaction>
</comment>
<reference evidence="10 11" key="1">
    <citation type="submission" date="2019-07" db="EMBL/GenBank/DDBJ databases">
        <title>Thalassofilum flectens gen. nov., sp. nov., a novel moderate thermophilic anaerobe from a shallow sea hot spring in Kunashir Island (Russia), representing a new family in the order Bacteroidales, and proposal of Thalassofilacea fam. nov.</title>
        <authorList>
            <person name="Kochetkova T.V."/>
            <person name="Podosokorskaya O.A."/>
            <person name="Novikov A."/>
            <person name="Elcheninov A.G."/>
            <person name="Toshchakov S.V."/>
            <person name="Kublanov I.V."/>
        </authorList>
    </citation>
    <scope>NUCLEOTIDE SEQUENCE [LARGE SCALE GENOMIC DNA]</scope>
    <source>
        <strain evidence="10 11">38-H</strain>
    </source>
</reference>
<dbReference type="GO" id="GO:0004775">
    <property type="term" value="F:succinate-CoA ligase (ADP-forming) activity"/>
    <property type="evidence" value="ECO:0007669"/>
    <property type="project" value="UniProtKB-UniRule"/>
</dbReference>
<dbReference type="Gene3D" id="3.30.1490.20">
    <property type="entry name" value="ATP-grasp fold, A domain"/>
    <property type="match status" value="1"/>
</dbReference>
<keyword evidence="4 7" id="KW-0479">Metal-binding</keyword>
<comment type="function">
    <text evidence="7">Succinyl-CoA synthetase functions in the citric acid cycle (TCA), coupling the hydrolysis of succinyl-CoA to the synthesis of either ATP or GTP and thus represents the only step of substrate-level phosphorylation in the TCA. The beta subunit provides nucleotide specificity of the enzyme and binds the substrate succinate, while the binding sites for coenzyme A and phosphate are found in the alpha subunit.</text>
</comment>
<evidence type="ECO:0000259" key="9">
    <source>
        <dbReference type="PROSITE" id="PS50975"/>
    </source>
</evidence>
<dbReference type="PIRSF" id="PIRSF001554">
    <property type="entry name" value="SucCS_beta"/>
    <property type="match status" value="1"/>
</dbReference>
<evidence type="ECO:0000256" key="4">
    <source>
        <dbReference type="ARBA" id="ARBA00022723"/>
    </source>
</evidence>
<organism evidence="10 11">
    <name type="scientific">Tenuifilum thalassicum</name>
    <dbReference type="NCBI Taxonomy" id="2590900"/>
    <lineage>
        <taxon>Bacteria</taxon>
        <taxon>Pseudomonadati</taxon>
        <taxon>Bacteroidota</taxon>
        <taxon>Bacteroidia</taxon>
        <taxon>Bacteroidales</taxon>
        <taxon>Tenuifilaceae</taxon>
        <taxon>Tenuifilum</taxon>
    </lineage>
</organism>
<dbReference type="PANTHER" id="PTHR11815">
    <property type="entry name" value="SUCCINYL-COA SYNTHETASE BETA CHAIN"/>
    <property type="match status" value="1"/>
</dbReference>
<feature type="binding site" evidence="7">
    <location>
        <position position="116"/>
    </location>
    <ligand>
        <name>ATP</name>
        <dbReference type="ChEBI" id="CHEBI:30616"/>
    </ligand>
</feature>
<keyword evidence="3 7" id="KW-0436">Ligase</keyword>
<keyword evidence="6 7" id="KW-0460">Magnesium</keyword>
<dbReference type="InterPro" id="IPR011761">
    <property type="entry name" value="ATP-grasp"/>
</dbReference>
<comment type="similarity">
    <text evidence="1 7">Belongs to the succinate/malate CoA ligase beta subunit family.</text>
</comment>
<keyword evidence="11" id="KW-1185">Reference proteome</keyword>
<dbReference type="GO" id="GO:0006099">
    <property type="term" value="P:tricarboxylic acid cycle"/>
    <property type="evidence" value="ECO:0007669"/>
    <property type="project" value="UniProtKB-UniRule"/>
</dbReference>
<dbReference type="InterPro" id="IPR005809">
    <property type="entry name" value="Succ_CoA_ligase-like_bsu"/>
</dbReference>
<accession>A0A7D3XHL2</accession>
<dbReference type="FunFam" id="3.40.50.261:FF:000001">
    <property type="entry name" value="Succinate--CoA ligase [ADP-forming] subunit beta"/>
    <property type="match status" value="1"/>
</dbReference>
<dbReference type="SUPFAM" id="SSF52210">
    <property type="entry name" value="Succinyl-CoA synthetase domains"/>
    <property type="match status" value="1"/>
</dbReference>
<feature type="binding site" evidence="7">
    <location>
        <position position="50"/>
    </location>
    <ligand>
        <name>ATP</name>
        <dbReference type="ChEBI" id="CHEBI:30616"/>
    </ligand>
</feature>
<dbReference type="RefSeq" id="WP_173075596.1">
    <property type="nucleotide sequence ID" value="NZ_CP041345.1"/>
</dbReference>
<dbReference type="GO" id="GO:0005829">
    <property type="term" value="C:cytosol"/>
    <property type="evidence" value="ECO:0007669"/>
    <property type="project" value="TreeGrafter"/>
</dbReference>
<dbReference type="AlphaFoldDB" id="A0A7D3XHL2"/>
<dbReference type="GO" id="GO:0042709">
    <property type="term" value="C:succinate-CoA ligase complex"/>
    <property type="evidence" value="ECO:0007669"/>
    <property type="project" value="TreeGrafter"/>
</dbReference>
<evidence type="ECO:0000256" key="6">
    <source>
        <dbReference type="ARBA" id="ARBA00022842"/>
    </source>
</evidence>
<evidence type="ECO:0000256" key="5">
    <source>
        <dbReference type="ARBA" id="ARBA00022741"/>
    </source>
</evidence>
<dbReference type="PROSITE" id="PS50975">
    <property type="entry name" value="ATP_GRASP"/>
    <property type="match status" value="1"/>
</dbReference>
<proteinExistence type="inferred from homology"/>
<dbReference type="NCBIfam" id="NF001913">
    <property type="entry name" value="PRK00696.1"/>
    <property type="match status" value="1"/>
</dbReference>
<keyword evidence="2 7" id="KW-0816">Tricarboxylic acid cycle</keyword>
<evidence type="ECO:0000256" key="7">
    <source>
        <dbReference type="HAMAP-Rule" id="MF_00558"/>
    </source>
</evidence>
<dbReference type="GO" id="GO:0000287">
    <property type="term" value="F:magnesium ion binding"/>
    <property type="evidence" value="ECO:0007669"/>
    <property type="project" value="UniProtKB-UniRule"/>
</dbReference>
<evidence type="ECO:0000256" key="3">
    <source>
        <dbReference type="ARBA" id="ARBA00022598"/>
    </source>
</evidence>
<dbReference type="UniPathway" id="UPA00223">
    <property type="reaction ID" value="UER00999"/>
</dbReference>
<comment type="pathway">
    <text evidence="7">Carbohydrate metabolism; tricarboxylic acid cycle; succinate from succinyl-CoA (ligase route): step 1/1.</text>
</comment>
<feature type="binding site" evidence="7">
    <location>
        <begin position="329"/>
        <end position="331"/>
    </location>
    <ligand>
        <name>substrate</name>
        <note>ligand shared with subunit alpha</note>
    </ligand>
</feature>
<feature type="binding site" evidence="7">
    <location>
        <position position="272"/>
    </location>
    <ligand>
        <name>substrate</name>
        <note>ligand shared with subunit alpha</note>
    </ligand>
</feature>
<protein>
    <recommendedName>
        <fullName evidence="7">Succinate--CoA ligase [ADP-forming] subunit beta</fullName>
        <ecNumber evidence="7">6.2.1.5</ecNumber>
    </recommendedName>
    <alternativeName>
        <fullName evidence="7">Succinyl-CoA synthetase subunit beta</fullName>
        <shortName evidence="7">SCS-beta</shortName>
    </alternativeName>
</protein>
<evidence type="ECO:0000256" key="1">
    <source>
        <dbReference type="ARBA" id="ARBA00009182"/>
    </source>
</evidence>
<evidence type="ECO:0000256" key="2">
    <source>
        <dbReference type="ARBA" id="ARBA00022532"/>
    </source>
</evidence>